<dbReference type="Pfam" id="PF00144">
    <property type="entry name" value="Beta-lactamase"/>
    <property type="match status" value="1"/>
</dbReference>
<protein>
    <recommendedName>
        <fullName evidence="3 6">Beta-lactamase</fullName>
        <ecNumber evidence="3 6">3.5.2.6</ecNumber>
    </recommendedName>
</protein>
<dbReference type="NCBIfam" id="NF033085">
    <property type="entry name" value="bla_class_C"/>
    <property type="match status" value="1"/>
</dbReference>
<evidence type="ECO:0000313" key="10">
    <source>
        <dbReference type="Proteomes" id="UP001230156"/>
    </source>
</evidence>
<dbReference type="GO" id="GO:0008800">
    <property type="term" value="F:beta-lactamase activity"/>
    <property type="evidence" value="ECO:0007669"/>
    <property type="project" value="UniProtKB-EC"/>
</dbReference>
<dbReference type="EMBL" id="JAUYVI010000004">
    <property type="protein sequence ID" value="MDQ7248744.1"/>
    <property type="molecule type" value="Genomic_DNA"/>
</dbReference>
<evidence type="ECO:0000256" key="6">
    <source>
        <dbReference type="RuleBase" id="RU361140"/>
    </source>
</evidence>
<dbReference type="Proteomes" id="UP001230156">
    <property type="component" value="Unassembled WGS sequence"/>
</dbReference>
<dbReference type="PROSITE" id="PS00336">
    <property type="entry name" value="BETA_LACTAMASE_C"/>
    <property type="match status" value="1"/>
</dbReference>
<dbReference type="PANTHER" id="PTHR46825:SF8">
    <property type="entry name" value="BETA-LACTAMASE-RELATED"/>
    <property type="match status" value="1"/>
</dbReference>
<proteinExistence type="inferred from homology"/>
<dbReference type="InterPro" id="IPR012338">
    <property type="entry name" value="Beta-lactam/transpept-like"/>
</dbReference>
<evidence type="ECO:0000256" key="2">
    <source>
        <dbReference type="ARBA" id="ARBA00007840"/>
    </source>
</evidence>
<keyword evidence="7" id="KW-0732">Signal</keyword>
<evidence type="ECO:0000313" key="9">
    <source>
        <dbReference type="EMBL" id="MDQ7248744.1"/>
    </source>
</evidence>
<keyword evidence="4 6" id="KW-0378">Hydrolase</keyword>
<keyword evidence="5 6" id="KW-0046">Antibiotic resistance</keyword>
<dbReference type="InterPro" id="IPR001586">
    <property type="entry name" value="Beta-lactam_class-C_AS"/>
</dbReference>
<dbReference type="Gene3D" id="3.40.710.10">
    <property type="entry name" value="DD-peptidase/beta-lactamase superfamily"/>
    <property type="match status" value="1"/>
</dbReference>
<comment type="similarity">
    <text evidence="2 6">Belongs to the class-C beta-lactamase family.</text>
</comment>
<feature type="domain" description="Beta-lactamase-related" evidence="8">
    <location>
        <begin position="40"/>
        <end position="388"/>
    </location>
</feature>
<dbReference type="InterPro" id="IPR001466">
    <property type="entry name" value="Beta-lactam-related"/>
</dbReference>
<gene>
    <name evidence="9" type="primary">ampC</name>
    <name evidence="9" type="ORF">Q8A70_13755</name>
</gene>
<name>A0ABU0YLZ1_9PROT</name>
<feature type="signal peptide" evidence="7">
    <location>
        <begin position="1"/>
        <end position="27"/>
    </location>
</feature>
<organism evidence="9 10">
    <name type="scientific">Dongia sedimenti</name>
    <dbReference type="NCBI Taxonomy" id="3064282"/>
    <lineage>
        <taxon>Bacteria</taxon>
        <taxon>Pseudomonadati</taxon>
        <taxon>Pseudomonadota</taxon>
        <taxon>Alphaproteobacteria</taxon>
        <taxon>Rhodospirillales</taxon>
        <taxon>Dongiaceae</taxon>
        <taxon>Dongia</taxon>
    </lineage>
</organism>
<sequence length="390" mass="41698">MINRRQWILLAGSLSTLPFGRIGGAFAANSDEAAKVRKAVDEAVRPLLAQHGIPGMAVGVTLAGRRHFVEYGSASPQQKIPVTRDTLFELGSISKTFTATLAALAEVEGQLKLTDTVGRHMPELAGSPIGAVRLVDLGTHTAGGFPLQLPDEVKSEAQLIAWYRAWKPKYAAGTMRVYANPSVALLGIATARAMGESFNVLAGERLFRPLGLEHTFVNLVDSKAYAWGTNKDGKAVRAGFGPISAEAWGVVSNSTDMLRYLEVQMGLAQDVSQPLAQAVAATHTGYYRSGPFVQDLIWEQYQTPATLDDMTRGNSSGVMGANPNPATAILPPMPPRADVILNKTGSTGGFGAYVFCAPEKKLGIVLLANKFYPNEARTKAAWRVMETLAG</sequence>
<feature type="chain" id="PRO_5045216107" description="Beta-lactamase" evidence="7">
    <location>
        <begin position="28"/>
        <end position="390"/>
    </location>
</feature>
<evidence type="ECO:0000256" key="4">
    <source>
        <dbReference type="ARBA" id="ARBA00022801"/>
    </source>
</evidence>
<dbReference type="SUPFAM" id="SSF56601">
    <property type="entry name" value="beta-lactamase/transpeptidase-like"/>
    <property type="match status" value="1"/>
</dbReference>
<evidence type="ECO:0000259" key="8">
    <source>
        <dbReference type="Pfam" id="PF00144"/>
    </source>
</evidence>
<comment type="caution">
    <text evidence="9">The sequence shown here is derived from an EMBL/GenBank/DDBJ whole genome shotgun (WGS) entry which is preliminary data.</text>
</comment>
<dbReference type="EC" id="3.5.2.6" evidence="3 6"/>
<dbReference type="RefSeq" id="WP_379956227.1">
    <property type="nucleotide sequence ID" value="NZ_JAUYVI010000004.1"/>
</dbReference>
<evidence type="ECO:0000256" key="3">
    <source>
        <dbReference type="ARBA" id="ARBA00012865"/>
    </source>
</evidence>
<evidence type="ECO:0000256" key="1">
    <source>
        <dbReference type="ARBA" id="ARBA00001526"/>
    </source>
</evidence>
<evidence type="ECO:0000256" key="7">
    <source>
        <dbReference type="SAM" id="SignalP"/>
    </source>
</evidence>
<comment type="catalytic activity">
    <reaction evidence="1 6">
        <text>a beta-lactam + H2O = a substituted beta-amino acid</text>
        <dbReference type="Rhea" id="RHEA:20401"/>
        <dbReference type="ChEBI" id="CHEBI:15377"/>
        <dbReference type="ChEBI" id="CHEBI:35627"/>
        <dbReference type="ChEBI" id="CHEBI:140347"/>
        <dbReference type="EC" id="3.5.2.6"/>
    </reaction>
</comment>
<evidence type="ECO:0000256" key="5">
    <source>
        <dbReference type="ARBA" id="ARBA00023251"/>
    </source>
</evidence>
<reference evidence="10" key="1">
    <citation type="submission" date="2023-08" db="EMBL/GenBank/DDBJ databases">
        <title>Rhodospirillaceae gen. nov., a novel taxon isolated from the Yangtze River Yuezi River estuary sludge.</title>
        <authorList>
            <person name="Ruan L."/>
        </authorList>
    </citation>
    <scope>NUCLEOTIDE SEQUENCE [LARGE SCALE GENOMIC DNA]</scope>
    <source>
        <strain evidence="10">R-7</strain>
    </source>
</reference>
<dbReference type="PANTHER" id="PTHR46825">
    <property type="entry name" value="D-ALANYL-D-ALANINE-CARBOXYPEPTIDASE/ENDOPEPTIDASE AMPH"/>
    <property type="match status" value="1"/>
</dbReference>
<accession>A0ABU0YLZ1</accession>
<keyword evidence="10" id="KW-1185">Reference proteome</keyword>
<dbReference type="InterPro" id="IPR050491">
    <property type="entry name" value="AmpC-like"/>
</dbReference>
<dbReference type="InterPro" id="IPR058136">
    <property type="entry name" value="AmpC"/>
</dbReference>